<dbReference type="AlphaFoldDB" id="A0A6M1T8Z0"/>
<name>A0A6M1T8Z0_9BACT</name>
<protein>
    <recommendedName>
        <fullName evidence="3">Histidine kinase domain-containing protein</fullName>
    </recommendedName>
</protein>
<evidence type="ECO:0000313" key="5">
    <source>
        <dbReference type="Proteomes" id="UP000479132"/>
    </source>
</evidence>
<dbReference type="InterPro" id="IPR036890">
    <property type="entry name" value="HATPase_C_sf"/>
</dbReference>
<reference evidence="4 5" key="1">
    <citation type="submission" date="2020-02" db="EMBL/GenBank/DDBJ databases">
        <title>Aliifodinibius halophilus 2W32, complete genome.</title>
        <authorList>
            <person name="Li Y."/>
            <person name="Wu S."/>
        </authorList>
    </citation>
    <scope>NUCLEOTIDE SEQUENCE [LARGE SCALE GENOMIC DNA]</scope>
    <source>
        <strain evidence="4 5">2W32</strain>
    </source>
</reference>
<dbReference type="Pfam" id="PF07568">
    <property type="entry name" value="HisKA_2"/>
    <property type="match status" value="1"/>
</dbReference>
<dbReference type="InterPro" id="IPR011123">
    <property type="entry name" value="Y_Y_Y"/>
</dbReference>
<evidence type="ECO:0000259" key="3">
    <source>
        <dbReference type="PROSITE" id="PS50109"/>
    </source>
</evidence>
<dbReference type="PANTHER" id="PTHR43547:SF2">
    <property type="entry name" value="HYBRID SIGNAL TRANSDUCTION HISTIDINE KINASE C"/>
    <property type="match status" value="1"/>
</dbReference>
<dbReference type="InterPro" id="IPR015943">
    <property type="entry name" value="WD40/YVTN_repeat-like_dom_sf"/>
</dbReference>
<dbReference type="Proteomes" id="UP000479132">
    <property type="component" value="Unassembled WGS sequence"/>
</dbReference>
<keyword evidence="2" id="KW-0812">Transmembrane</keyword>
<dbReference type="InterPro" id="IPR013783">
    <property type="entry name" value="Ig-like_fold"/>
</dbReference>
<accession>A0A6M1T8Z0</accession>
<evidence type="ECO:0000256" key="1">
    <source>
        <dbReference type="ARBA" id="ARBA00022553"/>
    </source>
</evidence>
<dbReference type="SUPFAM" id="SSF55874">
    <property type="entry name" value="ATPase domain of HSP90 chaperone/DNA topoisomerase II/histidine kinase"/>
    <property type="match status" value="1"/>
</dbReference>
<dbReference type="InterPro" id="IPR011495">
    <property type="entry name" value="Sig_transdc_His_kin_sub2_dim/P"/>
</dbReference>
<keyword evidence="2" id="KW-0472">Membrane</keyword>
<keyword evidence="2" id="KW-1133">Transmembrane helix</keyword>
<dbReference type="Pfam" id="PF07495">
    <property type="entry name" value="Y_Y_Y"/>
    <property type="match status" value="1"/>
</dbReference>
<dbReference type="Gene3D" id="3.30.450.20">
    <property type="entry name" value="PAS domain"/>
    <property type="match status" value="1"/>
</dbReference>
<dbReference type="PANTHER" id="PTHR43547">
    <property type="entry name" value="TWO-COMPONENT HISTIDINE KINASE"/>
    <property type="match status" value="1"/>
</dbReference>
<proteinExistence type="predicted"/>
<feature type="domain" description="Histidine kinase" evidence="3">
    <location>
        <begin position="813"/>
        <end position="1008"/>
    </location>
</feature>
<dbReference type="Gene3D" id="2.130.10.10">
    <property type="entry name" value="YVTN repeat-like/Quinoprotein amine dehydrogenase"/>
    <property type="match status" value="6"/>
</dbReference>
<dbReference type="InterPro" id="IPR005467">
    <property type="entry name" value="His_kinase_dom"/>
</dbReference>
<dbReference type="SMART" id="SM00387">
    <property type="entry name" value="HATPase_c"/>
    <property type="match status" value="1"/>
</dbReference>
<dbReference type="EMBL" id="JAALLS010000010">
    <property type="protein sequence ID" value="NGP88441.1"/>
    <property type="molecule type" value="Genomic_DNA"/>
</dbReference>
<keyword evidence="5" id="KW-1185">Reference proteome</keyword>
<dbReference type="SUPFAM" id="SSF63829">
    <property type="entry name" value="Calcium-dependent phosphotriesterase"/>
    <property type="match status" value="3"/>
</dbReference>
<dbReference type="GO" id="GO:0000155">
    <property type="term" value="F:phosphorelay sensor kinase activity"/>
    <property type="evidence" value="ECO:0007669"/>
    <property type="project" value="TreeGrafter"/>
</dbReference>
<organism evidence="4 5">
    <name type="scientific">Fodinibius halophilus</name>
    <dbReference type="NCBI Taxonomy" id="1736908"/>
    <lineage>
        <taxon>Bacteria</taxon>
        <taxon>Pseudomonadati</taxon>
        <taxon>Balneolota</taxon>
        <taxon>Balneolia</taxon>
        <taxon>Balneolales</taxon>
        <taxon>Balneolaceae</taxon>
        <taxon>Fodinibius</taxon>
    </lineage>
</organism>
<dbReference type="InterPro" id="IPR011110">
    <property type="entry name" value="Reg_prop"/>
</dbReference>
<evidence type="ECO:0000313" key="4">
    <source>
        <dbReference type="EMBL" id="NGP88441.1"/>
    </source>
</evidence>
<dbReference type="InterPro" id="IPR003594">
    <property type="entry name" value="HATPase_dom"/>
</dbReference>
<dbReference type="Gene3D" id="2.60.40.10">
    <property type="entry name" value="Immunoglobulins"/>
    <property type="match status" value="1"/>
</dbReference>
<sequence>MRYNWVFKNKVFYTFLLLVGIPFVGVAQHYDFKIYSVNEGLPQGQVHDMVQTSDGFIWMATNGGGLSRFDGNSFKTYTTEDGLRNNAIQNLYEDSQGRLWVANYPGGVVTFKGDSLVNPFPDDSLTHYEVWQIKEFNNEVWFGTYGGGIFVLDDGEFRRIRKQDGLVSNSIWDFKQFSDGVIWIATQHGISKFEDGSFTNYTVEDGVSGAKVYQITEDKKGNLWFATSDGVSIWDGKTFRKIKKINGIDLGYVFDVKAAANGNVWIGTEMKGVFVFDGNSYKHFTRENGLSSNYIYTFFEDANNNMWVATDENGVNLYRGDAFVFYGKNFGFSSDGVLSVDIDRDGTIWTGTENGVDSYDGEEVRHHPLPERYADSNIWEIEELPNGNQLIVMPDNTLLEYDGDEYHNFTKEKGLKRWYTYDVLIDSKGVCWLATDYGIIRLQDGQVEHFTIEDGLVGNIVHHIYEDTQGDFYIATTAGLGIYDGNSFEKVTIEDGLAHNRINYITEDDKGNIWLGSASGVSVLQPQNGGSQYSITNFGKEAGMRLLDSHFIWFDQEGHLWQGTNGGINRLNVPRYWETGKMNLVHYKLFEEGMGAEFNFKALAEDSSGTAWFGSMEGVMKLDISKLNARTKTNPPTVYITDIKRNVKKVKWEKYNSKLEYQTGRLIYPSVTFPPGEHTYTFSFSGLEYRQPGNMEYRYRMKGFEDTWSPLSANNTATYTNLEPGDYTLMVQAVGGSPKMKSEVTSYQFSVAYPFWHTYWFYTLVVISFVGIIYGYIRVRLGMLEKNRLQELVEERTKDLREALGEKEVLIKEIHHRVKNNLAVISGLLELQQGYSEDDFSRRVLSESQRRVQSISMIHEKLYQSERLAEIDFKKYVKEFIDIVSYSFNYTEKEITVGIDVDGFKLGVDQGIPCGLILNELVSNAYEHAFENQEKGHIEISMKENGESNIELVIADNGKGLPEDFDISKSDSLGLSLIETLSMQLKGDFEFYNTTDGAKFELEFPKKEAPLKVPIDE</sequence>
<feature type="transmembrane region" description="Helical" evidence="2">
    <location>
        <begin position="759"/>
        <end position="777"/>
    </location>
</feature>
<dbReference type="Pfam" id="PF07494">
    <property type="entry name" value="Reg_prop"/>
    <property type="match status" value="5"/>
</dbReference>
<dbReference type="RefSeq" id="WP_165268174.1">
    <property type="nucleotide sequence ID" value="NZ_JAALLS010000010.1"/>
</dbReference>
<dbReference type="PROSITE" id="PS50109">
    <property type="entry name" value="HIS_KIN"/>
    <property type="match status" value="1"/>
</dbReference>
<comment type="caution">
    <text evidence="4">The sequence shown here is derived from an EMBL/GenBank/DDBJ whole genome shotgun (WGS) entry which is preliminary data.</text>
</comment>
<dbReference type="Gene3D" id="3.30.565.10">
    <property type="entry name" value="Histidine kinase-like ATPase, C-terminal domain"/>
    <property type="match status" value="1"/>
</dbReference>
<dbReference type="Pfam" id="PF02518">
    <property type="entry name" value="HATPase_c"/>
    <property type="match status" value="1"/>
</dbReference>
<keyword evidence="1" id="KW-0597">Phosphoprotein</keyword>
<gene>
    <name evidence="4" type="ORF">G3569_08745</name>
</gene>
<evidence type="ECO:0000256" key="2">
    <source>
        <dbReference type="SAM" id="Phobius"/>
    </source>
</evidence>